<accession>A0ABP9X448</accession>
<gene>
    <name evidence="3" type="ORF">Hgul01_04000</name>
</gene>
<evidence type="ECO:0000313" key="3">
    <source>
        <dbReference type="EMBL" id="GAA5530182.1"/>
    </source>
</evidence>
<name>A0ABP9X448_9CHLR</name>
<keyword evidence="4" id="KW-1185">Reference proteome</keyword>
<comment type="caution">
    <text evidence="3">The sequence shown here is derived from an EMBL/GenBank/DDBJ whole genome shotgun (WGS) entry which is preliminary data.</text>
</comment>
<feature type="region of interest" description="Disordered" evidence="1">
    <location>
        <begin position="1"/>
        <end position="29"/>
    </location>
</feature>
<dbReference type="EMBL" id="BAABRU010000016">
    <property type="protein sequence ID" value="GAA5530182.1"/>
    <property type="molecule type" value="Genomic_DNA"/>
</dbReference>
<sequence length="435" mass="49716">MQNEAESQPSSLPQNSDDPNQPSSVINIDNSPVGVVAGINYGTITTNNFYNSEKKLLEKSPPRVWLPTNKSELCQYFEIELNLRGIVTRSEYATDYDYYVVWFNECEPAQHDHIQLPWIQNNIAQQKVVFTENLASIHPAYQYICKSLVNSDQGKSIDSKNTAQAHAKALAKQLIADKFKHNSNALALEFQSERPFNPPIEADLALDWYAYQQNVNPKADTWERGQEALYDLREWIGDVHPLTLSTKCLGYFPALLFGSIFYRTSAYKLKVLNYDNEWQLSIHANPSDRLEYSMHTFDENLTNCILNICIVNSQPSNLVIQEMNIYSSKYIKDIGIIISIYPKDHHILEITDSNQASEIVSFIISTISKLPKRYQTYQLLISAPVALIVLLGQRLNGYRSWLFHEHIKAATEPTEPDCTYQLINFPIIAQANPNR</sequence>
<evidence type="ECO:0000256" key="1">
    <source>
        <dbReference type="SAM" id="MobiDB-lite"/>
    </source>
</evidence>
<evidence type="ECO:0000313" key="4">
    <source>
        <dbReference type="Proteomes" id="UP001428290"/>
    </source>
</evidence>
<dbReference type="Pfam" id="PF18145">
    <property type="entry name" value="SAVED"/>
    <property type="match status" value="1"/>
</dbReference>
<organism evidence="3 4">
    <name type="scientific">Herpetosiphon gulosus</name>
    <dbReference type="NCBI Taxonomy" id="1973496"/>
    <lineage>
        <taxon>Bacteria</taxon>
        <taxon>Bacillati</taxon>
        <taxon>Chloroflexota</taxon>
        <taxon>Chloroflexia</taxon>
        <taxon>Herpetosiphonales</taxon>
        <taxon>Herpetosiphonaceae</taxon>
        <taxon>Herpetosiphon</taxon>
    </lineage>
</organism>
<dbReference type="Proteomes" id="UP001428290">
    <property type="component" value="Unassembled WGS sequence"/>
</dbReference>
<dbReference type="InterPro" id="IPR040836">
    <property type="entry name" value="SAVED"/>
</dbReference>
<feature type="domain" description="SMODS-associated and fused to various effectors" evidence="2">
    <location>
        <begin position="254"/>
        <end position="398"/>
    </location>
</feature>
<dbReference type="RefSeq" id="WP_345723777.1">
    <property type="nucleotide sequence ID" value="NZ_BAABRU010000016.1"/>
</dbReference>
<reference evidence="3 4" key="1">
    <citation type="submission" date="2024-02" db="EMBL/GenBank/DDBJ databases">
        <title>Herpetosiphon gulosus NBRC 112829.</title>
        <authorList>
            <person name="Ichikawa N."/>
            <person name="Katano-Makiyama Y."/>
            <person name="Hidaka K."/>
        </authorList>
    </citation>
    <scope>NUCLEOTIDE SEQUENCE [LARGE SCALE GENOMIC DNA]</scope>
    <source>
        <strain evidence="3 4">NBRC 112829</strain>
    </source>
</reference>
<protein>
    <recommendedName>
        <fullName evidence="2">SMODS-associated and fused to various effectors domain-containing protein</fullName>
    </recommendedName>
</protein>
<dbReference type="NCBIfam" id="NF033611">
    <property type="entry name" value="SAVED"/>
    <property type="match status" value="1"/>
</dbReference>
<proteinExistence type="predicted"/>
<evidence type="ECO:0000259" key="2">
    <source>
        <dbReference type="Pfam" id="PF18145"/>
    </source>
</evidence>